<evidence type="ECO:0000313" key="3">
    <source>
        <dbReference type="Proteomes" id="UP000037035"/>
    </source>
</evidence>
<feature type="region of interest" description="Disordered" evidence="1">
    <location>
        <begin position="303"/>
        <end position="323"/>
    </location>
</feature>
<dbReference type="Proteomes" id="UP000037035">
    <property type="component" value="Unassembled WGS sequence"/>
</dbReference>
<name>A0A0L6ULW7_9BASI</name>
<dbReference type="AlphaFoldDB" id="A0A0L6ULW7"/>
<protein>
    <submittedName>
        <fullName evidence="2">Uncharacterized protein</fullName>
    </submittedName>
</protein>
<feature type="compositionally biased region" description="Polar residues" evidence="1">
    <location>
        <begin position="312"/>
        <end position="323"/>
    </location>
</feature>
<accession>A0A0L6ULW7</accession>
<dbReference type="EMBL" id="LAVV01010287">
    <property type="protein sequence ID" value="KNZ49272.1"/>
    <property type="molecule type" value="Genomic_DNA"/>
</dbReference>
<gene>
    <name evidence="2" type="ORF">VP01_510g9</name>
</gene>
<reference evidence="2 3" key="1">
    <citation type="submission" date="2015-08" db="EMBL/GenBank/DDBJ databases">
        <title>Next Generation Sequencing and Analysis of the Genome of Puccinia sorghi L Schw, the Causal Agent of Maize Common Rust.</title>
        <authorList>
            <person name="Rochi L."/>
            <person name="Burguener G."/>
            <person name="Darino M."/>
            <person name="Turjanski A."/>
            <person name="Kreff E."/>
            <person name="Dieguez M.J."/>
            <person name="Sacco F."/>
        </authorList>
    </citation>
    <scope>NUCLEOTIDE SEQUENCE [LARGE SCALE GENOMIC DNA]</scope>
    <source>
        <strain evidence="2 3">RO10H11247</strain>
    </source>
</reference>
<organism evidence="2 3">
    <name type="scientific">Puccinia sorghi</name>
    <dbReference type="NCBI Taxonomy" id="27349"/>
    <lineage>
        <taxon>Eukaryota</taxon>
        <taxon>Fungi</taxon>
        <taxon>Dikarya</taxon>
        <taxon>Basidiomycota</taxon>
        <taxon>Pucciniomycotina</taxon>
        <taxon>Pucciniomycetes</taxon>
        <taxon>Pucciniales</taxon>
        <taxon>Pucciniaceae</taxon>
        <taxon>Puccinia</taxon>
    </lineage>
</organism>
<keyword evidence="3" id="KW-1185">Reference proteome</keyword>
<dbReference type="VEuPathDB" id="FungiDB:VP01_510g9"/>
<evidence type="ECO:0000313" key="2">
    <source>
        <dbReference type="EMBL" id="KNZ49272.1"/>
    </source>
</evidence>
<sequence length="469" mass="52617">MPVGETHPRATCRGIVRTPGWVAHSRVTCRRPQRLQKVKKQKYKKQKNKKKNNYVLHTGLIENNVVNIQKKPHLCVLYLACALSLANHPGIRGRTTCTRVPTLQVNRPFVISDFGNWLWRITSSVTALAGVESRPLGELILINMHSPLTFMSDRRRALRLTISAYSVSHHSSYTPVPGIKCIYLRLFSFWYICLSCLLQFIFSLYSHLQGEITDLCWIQLTRYKPDLTERTSIPAVIKMSFVAMTPIHYVCTMLSFLLAKLYFNPVNAIPAPTFPPGSTYPGGGGYAGGWRASGIFSRLDGRKRASPVGESHNAQSSPPTSVSDFHLPQSIPLPRIITLGGILAFNFRWDGKTSSRTTNILPITQGCVQASSLLFHRSCVRQSFVLISSSFLTCHSIPQCSAVSHTLVPLSSQHSEISREEGEDNSRSIKVQILRMGELSFLINPHLILVEVRREARGCHVREPEEDQT</sequence>
<evidence type="ECO:0000256" key="1">
    <source>
        <dbReference type="SAM" id="MobiDB-lite"/>
    </source>
</evidence>
<comment type="caution">
    <text evidence="2">The sequence shown here is derived from an EMBL/GenBank/DDBJ whole genome shotgun (WGS) entry which is preliminary data.</text>
</comment>
<proteinExistence type="predicted"/>